<keyword evidence="3 9" id="KW-0808">Transferase</keyword>
<dbReference type="EMBL" id="JAYDYQ010002534">
    <property type="protein sequence ID" value="KAK4483633.1"/>
    <property type="molecule type" value="Genomic_DNA"/>
</dbReference>
<dbReference type="Pfam" id="PF26253">
    <property type="entry name" value="RdRP_head"/>
    <property type="match status" value="1"/>
</dbReference>
<dbReference type="Pfam" id="PF26249">
    <property type="entry name" value="4HB_RdRP3_N"/>
    <property type="match status" value="1"/>
</dbReference>
<dbReference type="InterPro" id="IPR058752">
    <property type="entry name" value="RDRP_C_head"/>
</dbReference>
<comment type="function">
    <text evidence="8 9">Probably involved in the RNA silencing pathway and required for the generation of small interfering RNAs (siRNAs).</text>
</comment>
<comment type="similarity">
    <text evidence="1 9">Belongs to the RdRP family.</text>
</comment>
<keyword evidence="5 9" id="KW-0694">RNA-binding</keyword>
<organism evidence="13 14">
    <name type="scientific">Penstemon davidsonii</name>
    <dbReference type="NCBI Taxonomy" id="160366"/>
    <lineage>
        <taxon>Eukaryota</taxon>
        <taxon>Viridiplantae</taxon>
        <taxon>Streptophyta</taxon>
        <taxon>Embryophyta</taxon>
        <taxon>Tracheophyta</taxon>
        <taxon>Spermatophyta</taxon>
        <taxon>Magnoliopsida</taxon>
        <taxon>eudicotyledons</taxon>
        <taxon>Gunneridae</taxon>
        <taxon>Pentapetalae</taxon>
        <taxon>asterids</taxon>
        <taxon>lamiids</taxon>
        <taxon>Lamiales</taxon>
        <taxon>Plantaginaceae</taxon>
        <taxon>Cheloneae</taxon>
        <taxon>Penstemon</taxon>
    </lineage>
</organism>
<evidence type="ECO:0000259" key="12">
    <source>
        <dbReference type="Pfam" id="PF26253"/>
    </source>
</evidence>
<feature type="domain" description="RDRP C-terminal head" evidence="12">
    <location>
        <begin position="959"/>
        <end position="1034"/>
    </location>
</feature>
<evidence type="ECO:0000259" key="11">
    <source>
        <dbReference type="Pfam" id="PF26249"/>
    </source>
</evidence>
<sequence length="1058" mass="121013">MGSQELVNLPESVKKTIERICQEKRLPPLKDYAKEMLAEIGEEASLDVLTKIWRAKEVTSFSGYISFLVKQDYPVQANTVLSAYNSTVPSPHTQKMWSPGTQTWDFSLLLQTISFLVLLPCLTVSVMMIRCERLKSPISMSSSQNSSNSSCPLNITRRLSFEDGNKQRRSPSGRGQSSLAMSPQLLILTKLEYRRLFLVLSYIKREKLESAIDLDGANEIISIKDLPMRVFEDQIWNKYGLKFCDQYDRITYLDSNSGKTHLYYCHVDRDGSYYFKGPYLNSSRTHLQRSLGDDNVLIVKFLEDDQCGNRKIFEEGVLVGLRHFQFFVFKDERNRTKKNQLEEEKKSTSVKCYFVRIDSVGSDSDDENYILFGKSISEARRLFMHIDTVSTTEKYMARFALILSKTVKLQVDFEAVVIKTIEDIPFRDENGFFVCAEGKPLYHTDGTGFISQDLAVKCQRDFVSAKSNNHNSFEKYDEFVKFEDMACQKPGAEARNKEPPLLIQCRLFYQGQAVKGTLLVNKKLEQGTIQIRDSMIKVERDPTLPEKGTFNSLEIVTIRCHKPGRTFLSKNLIALLSYGGVPQEFFLNLLTNALEETRNVYSNRRAALRVTSNHDGLEQGIVAQRMILSGVPLNEPYLQHCLSNLEDTEKSKLKNGKIPIDDSFYVMGTADPTGILNTHQVCVILDNGQISGKVLVYRNPGIHFGDIHILEAVYVKELEEVVGNAKYGIFFSTKGSRSAAYEMASGDFDGDMYWVSRNPEFWILIYFQLLKYFKASEPWNRVYSSPSSNKRGPREFSTVELERKLFQLFLESRRPSFDMATACHSWLTFMDRLLTLGDHCTSEKDCLRKKMIHLIDIYYDALDAPKSGKKVDVLKELRAEKYPHHMGKGGDLSYKSSSILGLIYDRVEAFKDDAAVPVTTKEVWKLSCFEVEIPEIHVNMWKSRYENYRKDMCKALKCGDESRNDAANEVMVKYKELLYDGCVEMEESSKDTEMIYEEAMAIYHVTYDYATRKGIGKCSFAWRVAGSALCNLCAWKLAGPKDKPLVVSPSVLRELLNY</sequence>
<keyword evidence="6 9" id="KW-0943">RNA-mediated gene silencing</keyword>
<name>A0ABR0D324_9LAMI</name>
<dbReference type="InterPro" id="IPR057596">
    <property type="entry name" value="RDRP_core"/>
</dbReference>
<keyword evidence="4 9" id="KW-0548">Nucleotidyltransferase</keyword>
<dbReference type="PANTHER" id="PTHR23079:SF55">
    <property type="entry name" value="RNA-DIRECTED RNA POLYMERASE"/>
    <property type="match status" value="1"/>
</dbReference>
<evidence type="ECO:0000256" key="5">
    <source>
        <dbReference type="ARBA" id="ARBA00022884"/>
    </source>
</evidence>
<comment type="caution">
    <text evidence="13">The sequence shown here is derived from an EMBL/GenBank/DDBJ whole genome shotgun (WGS) entry which is preliminary data.</text>
</comment>
<dbReference type="PANTHER" id="PTHR23079">
    <property type="entry name" value="RNA-DEPENDENT RNA POLYMERASE"/>
    <property type="match status" value="1"/>
</dbReference>
<gene>
    <name evidence="13" type="ORF">RD792_010834</name>
</gene>
<comment type="catalytic activity">
    <reaction evidence="7 9">
        <text>RNA(n) + a ribonucleoside 5'-triphosphate = RNA(n+1) + diphosphate</text>
        <dbReference type="Rhea" id="RHEA:21248"/>
        <dbReference type="Rhea" id="RHEA-COMP:14527"/>
        <dbReference type="Rhea" id="RHEA-COMP:17342"/>
        <dbReference type="ChEBI" id="CHEBI:33019"/>
        <dbReference type="ChEBI" id="CHEBI:61557"/>
        <dbReference type="ChEBI" id="CHEBI:140395"/>
        <dbReference type="EC" id="2.7.7.48"/>
    </reaction>
</comment>
<dbReference type="Pfam" id="PF05183">
    <property type="entry name" value="RdRP"/>
    <property type="match status" value="1"/>
</dbReference>
<feature type="domain" description="RDRP core" evidence="10">
    <location>
        <begin position="272"/>
        <end position="907"/>
    </location>
</feature>
<evidence type="ECO:0000256" key="1">
    <source>
        <dbReference type="ARBA" id="ARBA00005762"/>
    </source>
</evidence>
<feature type="domain" description="RDRP3-5 N-terminal" evidence="11">
    <location>
        <begin position="9"/>
        <end position="73"/>
    </location>
</feature>
<proteinExistence type="inferred from homology"/>
<dbReference type="EC" id="2.7.7.48" evidence="9"/>
<evidence type="ECO:0000256" key="4">
    <source>
        <dbReference type="ARBA" id="ARBA00022695"/>
    </source>
</evidence>
<evidence type="ECO:0000256" key="3">
    <source>
        <dbReference type="ARBA" id="ARBA00022679"/>
    </source>
</evidence>
<evidence type="ECO:0000256" key="6">
    <source>
        <dbReference type="ARBA" id="ARBA00023158"/>
    </source>
</evidence>
<protein>
    <recommendedName>
        <fullName evidence="9">RNA-dependent RNA polymerase</fullName>
        <ecNumber evidence="9">2.7.7.48</ecNumber>
    </recommendedName>
</protein>
<evidence type="ECO:0000256" key="9">
    <source>
        <dbReference type="RuleBase" id="RU363098"/>
    </source>
</evidence>
<keyword evidence="14" id="KW-1185">Reference proteome</keyword>
<evidence type="ECO:0000259" key="10">
    <source>
        <dbReference type="Pfam" id="PF05183"/>
    </source>
</evidence>
<reference evidence="13 14" key="1">
    <citation type="journal article" date="2023" name="bioRxiv">
        <title>Genome report: Whole genome sequence and annotation of Penstemon davidsonii.</title>
        <authorList>
            <person name="Ostevik K.L."/>
            <person name="Alabady M."/>
            <person name="Zhang M."/>
            <person name="Rausher M.D."/>
        </authorList>
    </citation>
    <scope>NUCLEOTIDE SEQUENCE [LARGE SCALE GENOMIC DNA]</scope>
    <source>
        <strain evidence="13">DNT005</strain>
        <tissue evidence="13">Whole leaf</tissue>
    </source>
</reference>
<dbReference type="InterPro" id="IPR007855">
    <property type="entry name" value="RDRP"/>
</dbReference>
<evidence type="ECO:0000313" key="13">
    <source>
        <dbReference type="EMBL" id="KAK4483633.1"/>
    </source>
</evidence>
<evidence type="ECO:0000256" key="7">
    <source>
        <dbReference type="ARBA" id="ARBA00048744"/>
    </source>
</evidence>
<keyword evidence="2 9" id="KW-0696">RNA-directed RNA polymerase</keyword>
<evidence type="ECO:0000313" key="14">
    <source>
        <dbReference type="Proteomes" id="UP001291926"/>
    </source>
</evidence>
<dbReference type="InterPro" id="IPR058697">
    <property type="entry name" value="RDRP3-5_N"/>
</dbReference>
<evidence type="ECO:0000256" key="2">
    <source>
        <dbReference type="ARBA" id="ARBA00022484"/>
    </source>
</evidence>
<evidence type="ECO:0000256" key="8">
    <source>
        <dbReference type="ARBA" id="ARBA00093763"/>
    </source>
</evidence>
<accession>A0ABR0D324</accession>
<dbReference type="Proteomes" id="UP001291926">
    <property type="component" value="Unassembled WGS sequence"/>
</dbReference>